<dbReference type="RefSeq" id="XP_459688.2">
    <property type="nucleotide sequence ID" value="XM_459688.1"/>
</dbReference>
<accession>Q6BQ32</accession>
<reference evidence="3 4" key="1">
    <citation type="journal article" date="2004" name="Nature">
        <title>Genome evolution in yeasts.</title>
        <authorList>
            <consortium name="Genolevures"/>
            <person name="Dujon B."/>
            <person name="Sherman D."/>
            <person name="Fischer G."/>
            <person name="Durrens P."/>
            <person name="Casaregola S."/>
            <person name="Lafontaine I."/>
            <person name="de Montigny J."/>
            <person name="Marck C."/>
            <person name="Neuveglise C."/>
            <person name="Talla E."/>
            <person name="Goffard N."/>
            <person name="Frangeul L."/>
            <person name="Aigle M."/>
            <person name="Anthouard V."/>
            <person name="Babour A."/>
            <person name="Barbe V."/>
            <person name="Barnay S."/>
            <person name="Blanchin S."/>
            <person name="Beckerich J.M."/>
            <person name="Beyne E."/>
            <person name="Bleykasten C."/>
            <person name="Boisrame A."/>
            <person name="Boyer J."/>
            <person name="Cattolico L."/>
            <person name="Confanioleri F."/>
            <person name="de Daruvar A."/>
            <person name="Despons L."/>
            <person name="Fabre E."/>
            <person name="Fairhead C."/>
            <person name="Ferry-Dumazet H."/>
            <person name="Groppi A."/>
            <person name="Hantraye F."/>
            <person name="Hennequin C."/>
            <person name="Jauniaux N."/>
            <person name="Joyet P."/>
            <person name="Kachouri R."/>
            <person name="Kerrest A."/>
            <person name="Koszul R."/>
            <person name="Lemaire M."/>
            <person name="Lesur I."/>
            <person name="Ma L."/>
            <person name="Muller H."/>
            <person name="Nicaud J.M."/>
            <person name="Nikolski M."/>
            <person name="Oztas S."/>
            <person name="Ozier-Kalogeropoulos O."/>
            <person name="Pellenz S."/>
            <person name="Potier S."/>
            <person name="Richard G.F."/>
            <person name="Straub M.L."/>
            <person name="Suleau A."/>
            <person name="Swennene D."/>
            <person name="Tekaia F."/>
            <person name="Wesolowski-Louvel M."/>
            <person name="Westhof E."/>
            <person name="Wirth B."/>
            <person name="Zeniou-Meyer M."/>
            <person name="Zivanovic I."/>
            <person name="Bolotin-Fukuhara M."/>
            <person name="Thierry A."/>
            <person name="Bouchier C."/>
            <person name="Caudron B."/>
            <person name="Scarpelli C."/>
            <person name="Gaillardin C."/>
            <person name="Weissenbach J."/>
            <person name="Wincker P."/>
            <person name="Souciet J.L."/>
        </authorList>
    </citation>
    <scope>NUCLEOTIDE SEQUENCE [LARGE SCALE GENOMIC DNA]</scope>
    <source>
        <strain evidence="4">ATCC 36239 / CBS 767 / BCRC 21394 / JCM 1990 / NBRC 0083 / IGC 2968</strain>
    </source>
</reference>
<name>Q6BQ32_DEBHA</name>
<dbReference type="AlphaFoldDB" id="Q6BQ32"/>
<feature type="compositionally biased region" description="Polar residues" evidence="1">
    <location>
        <begin position="97"/>
        <end position="110"/>
    </location>
</feature>
<feature type="region of interest" description="Disordered" evidence="1">
    <location>
        <begin position="470"/>
        <end position="559"/>
    </location>
</feature>
<dbReference type="InterPro" id="IPR051640">
    <property type="entry name" value="GRB10-interact_GYF"/>
</dbReference>
<dbReference type="FunCoup" id="Q6BQ32">
    <property type="interactions" value="69"/>
</dbReference>
<feature type="region of interest" description="Disordered" evidence="1">
    <location>
        <begin position="667"/>
        <end position="703"/>
    </location>
</feature>
<dbReference type="GO" id="GO:0005829">
    <property type="term" value="C:cytosol"/>
    <property type="evidence" value="ECO:0007669"/>
    <property type="project" value="TreeGrafter"/>
</dbReference>
<feature type="region of interest" description="Disordered" evidence="1">
    <location>
        <begin position="89"/>
        <end position="110"/>
    </location>
</feature>
<sequence length="839" mass="91977">MSRKAQQSEFGNGHIESNQDNSQRIQSESMSPSFANSNPTIPPNKGGKRYNMNEVFQVWFENKDQILGSNAELPVQHNENYKLSTPGQIYHLDLQPSGPTSGGQANYNGSTSELIEPLENLSTTDEMDFASQMKSQGPPPGMNHPKYDPQPDYEQSSGQPQLTILTPDKIEWFYVDPSGNEQGPFNGDMMQEWLTDGYLNLDLKIRRKEERNYQTLKELCDKVQNYIQPFKVPLPDLSNVGSNDDQASFSASAMHPSSSQFHQFLSSGPGNLGVGNMRLNTSINPQSNLFGNDFMNHHNDPFSSPLTPSATNAFSNSNQFGIDPMNSGIGFNHSQPLSNPLQHINNMPSLLSQQNPVLSGGNSGWGIDHQKRMGSTPGTPVSVAPVLPSQMSQAPMSPWLSGVQSSSRVNSPFVPSSALAGSEKQGGSEQPSPNQDPSNQHDPVLDGIHTSVVTDILNDGEEDLAEPVVEQPKLKQKQQKQQKQQNTTLIQEDKKNDENKAPYQSQPETQQAPESKAGVGSSTMRVESLVQEDNEPKSTNAQPKLAPWASVTSTNQDSNTKPALTLKEIQTFEAEKVKEQKQIEAAIKSEQLAKAKLEERVVEEKPSLPKTSNWGINANSKPVVTKKTLAEIQREEFEAAKAKAKVTNVSPVVSAAPKSSFATALANSVPKDDSPWTVVTPKKPLVKKPSQPTIPTTTTPASKANPQLLRSVSAIKPTKSTANNMALKEEFLIWARSSMTNLYPTVSKDDLLDIFTTLPSNNDSSQLISETIYSSSATMDGRRFAQEFLKRRQKVEQQIGAQDEVSWGSAIISSADKVSTIDEEGWSTSVKSKKKGKKF</sequence>
<dbReference type="HOGENOM" id="CLU_011552_0_0_1"/>
<feature type="compositionally biased region" description="Basic and acidic residues" evidence="1">
    <location>
        <begin position="598"/>
        <end position="607"/>
    </location>
</feature>
<protein>
    <submittedName>
        <fullName evidence="3">DEHA2E08756p</fullName>
    </submittedName>
</protein>
<dbReference type="PANTHER" id="PTHR14445">
    <property type="entry name" value="GRB10 INTERACTING GYF PROTEIN"/>
    <property type="match status" value="1"/>
</dbReference>
<dbReference type="OrthoDB" id="48509at2759"/>
<dbReference type="Gene3D" id="3.30.1490.40">
    <property type="match status" value="1"/>
</dbReference>
<feature type="compositionally biased region" description="Low complexity" evidence="1">
    <location>
        <begin position="675"/>
        <end position="700"/>
    </location>
</feature>
<feature type="compositionally biased region" description="Polar residues" evidence="1">
    <location>
        <begin position="609"/>
        <end position="618"/>
    </location>
</feature>
<feature type="compositionally biased region" description="Polar residues" evidence="1">
    <location>
        <begin position="502"/>
        <end position="513"/>
    </location>
</feature>
<dbReference type="EMBL" id="CR382137">
    <property type="protein sequence ID" value="CAG87924.2"/>
    <property type="molecule type" value="Genomic_DNA"/>
</dbReference>
<dbReference type="SUPFAM" id="SSF55277">
    <property type="entry name" value="GYF domain"/>
    <property type="match status" value="1"/>
</dbReference>
<dbReference type="InterPro" id="IPR003169">
    <property type="entry name" value="GYF"/>
</dbReference>
<feature type="compositionally biased region" description="Polar residues" evidence="1">
    <location>
        <begin position="425"/>
        <end position="441"/>
    </location>
</feature>
<dbReference type="Pfam" id="PF02213">
    <property type="entry name" value="GYF"/>
    <property type="match status" value="1"/>
</dbReference>
<dbReference type="InParanoid" id="Q6BQ32"/>
<keyword evidence="4" id="KW-1185">Reference proteome</keyword>
<evidence type="ECO:0000313" key="3">
    <source>
        <dbReference type="EMBL" id="CAG87924.2"/>
    </source>
</evidence>
<dbReference type="Proteomes" id="UP000000599">
    <property type="component" value="Chromosome E"/>
</dbReference>
<organism evidence="3 4">
    <name type="scientific">Debaryomyces hansenii (strain ATCC 36239 / CBS 767 / BCRC 21394 / JCM 1990 / NBRC 0083 / IGC 2968)</name>
    <name type="common">Yeast</name>
    <name type="synonym">Torulaspora hansenii</name>
    <dbReference type="NCBI Taxonomy" id="284592"/>
    <lineage>
        <taxon>Eukaryota</taxon>
        <taxon>Fungi</taxon>
        <taxon>Dikarya</taxon>
        <taxon>Ascomycota</taxon>
        <taxon>Saccharomycotina</taxon>
        <taxon>Pichiomycetes</taxon>
        <taxon>Debaryomycetaceae</taxon>
        <taxon>Debaryomyces</taxon>
    </lineage>
</organism>
<feature type="region of interest" description="Disordered" evidence="1">
    <location>
        <begin position="598"/>
        <end position="618"/>
    </location>
</feature>
<feature type="compositionally biased region" description="Polar residues" evidence="1">
    <location>
        <begin position="550"/>
        <end position="559"/>
    </location>
</feature>
<dbReference type="VEuPathDB" id="FungiDB:DEHA2E08756g"/>
<feature type="compositionally biased region" description="Polar residues" evidence="1">
    <location>
        <begin position="402"/>
        <end position="414"/>
    </location>
</feature>
<dbReference type="PANTHER" id="PTHR14445:SF36">
    <property type="entry name" value="FI03272P-RELATED"/>
    <property type="match status" value="1"/>
</dbReference>
<dbReference type="GeneID" id="2902942"/>
<evidence type="ECO:0000313" key="4">
    <source>
        <dbReference type="Proteomes" id="UP000000599"/>
    </source>
</evidence>
<feature type="region of interest" description="Disordered" evidence="1">
    <location>
        <begin position="1"/>
        <end position="49"/>
    </location>
</feature>
<proteinExistence type="predicted"/>
<feature type="region of interest" description="Disordered" evidence="1">
    <location>
        <begin position="131"/>
        <end position="160"/>
    </location>
</feature>
<evidence type="ECO:0000256" key="1">
    <source>
        <dbReference type="SAM" id="MobiDB-lite"/>
    </source>
</evidence>
<dbReference type="PROSITE" id="PS50829">
    <property type="entry name" value="GYF"/>
    <property type="match status" value="1"/>
</dbReference>
<dbReference type="OMA" id="RQEFLRW"/>
<evidence type="ECO:0000259" key="2">
    <source>
        <dbReference type="PROSITE" id="PS50829"/>
    </source>
</evidence>
<dbReference type="SMART" id="SM00444">
    <property type="entry name" value="GYF"/>
    <property type="match status" value="1"/>
</dbReference>
<feature type="compositionally biased region" description="Basic and acidic residues" evidence="1">
    <location>
        <begin position="491"/>
        <end position="500"/>
    </location>
</feature>
<dbReference type="InterPro" id="IPR035445">
    <property type="entry name" value="GYF-like_dom_sf"/>
</dbReference>
<dbReference type="STRING" id="284592.Q6BQ32"/>
<dbReference type="eggNOG" id="KOG1862">
    <property type="taxonomic scope" value="Eukaryota"/>
</dbReference>
<feature type="compositionally biased region" description="Polar residues" evidence="1">
    <location>
        <begin position="1"/>
        <end position="39"/>
    </location>
</feature>
<gene>
    <name evidence="3" type="ordered locus">DEHA2E08756g</name>
</gene>
<dbReference type="KEGG" id="dha:DEHA2E08756g"/>
<feature type="domain" description="GYF" evidence="2">
    <location>
        <begin position="169"/>
        <end position="217"/>
    </location>
</feature>
<feature type="region of interest" description="Disordered" evidence="1">
    <location>
        <begin position="820"/>
        <end position="839"/>
    </location>
</feature>
<feature type="region of interest" description="Disordered" evidence="1">
    <location>
        <begin position="351"/>
        <end position="445"/>
    </location>
</feature>